<keyword evidence="5" id="KW-0456">Lyase</keyword>
<dbReference type="InterPro" id="IPR036291">
    <property type="entry name" value="NAD(P)-bd_dom_sf"/>
</dbReference>
<dbReference type="Pfam" id="PF16363">
    <property type="entry name" value="GDP_Man_Dehyd"/>
    <property type="match status" value="1"/>
</dbReference>
<dbReference type="PANTHER" id="PTHR43715:SF1">
    <property type="entry name" value="GDP-MANNOSE 4,6 DEHYDRATASE"/>
    <property type="match status" value="1"/>
</dbReference>
<dbReference type="Gene3D" id="3.40.50.720">
    <property type="entry name" value="NAD(P)-binding Rossmann-like Domain"/>
    <property type="match status" value="1"/>
</dbReference>
<evidence type="ECO:0000313" key="9">
    <source>
        <dbReference type="Proteomes" id="UP000594468"/>
    </source>
</evidence>
<evidence type="ECO:0000256" key="4">
    <source>
        <dbReference type="ARBA" id="ARBA00011989"/>
    </source>
</evidence>
<comment type="function">
    <text evidence="6">Catalyzes the conversion of GDP-D-mannose to GDP-4-dehydro-6-deoxy-D-mannose.</text>
</comment>
<dbReference type="FunFam" id="3.40.50.720:FF:000924">
    <property type="entry name" value="GDP-mannose 4,6 dehydratase"/>
    <property type="match status" value="1"/>
</dbReference>
<reference evidence="8 9" key="1">
    <citation type="submission" date="2020-02" db="EMBL/GenBank/DDBJ databases">
        <authorList>
            <person name="Zheng R.K."/>
            <person name="Sun C.M."/>
        </authorList>
    </citation>
    <scope>NUCLEOTIDE SEQUENCE [LARGE SCALE GENOMIC DNA]</scope>
    <source>
        <strain evidence="9">rifampicinis</strain>
    </source>
</reference>
<dbReference type="InterPro" id="IPR006368">
    <property type="entry name" value="GDP_Man_deHydtase"/>
</dbReference>
<dbReference type="SUPFAM" id="SSF51735">
    <property type="entry name" value="NAD(P)-binding Rossmann-fold domains"/>
    <property type="match status" value="1"/>
</dbReference>
<dbReference type="KEGG" id="pmet:G4Y79_14245"/>
<dbReference type="Gene3D" id="3.90.25.10">
    <property type="entry name" value="UDP-galactose 4-epimerase, domain 1"/>
    <property type="match status" value="1"/>
</dbReference>
<dbReference type="PANTHER" id="PTHR43715">
    <property type="entry name" value="GDP-MANNOSE 4,6-DEHYDRATASE"/>
    <property type="match status" value="1"/>
</dbReference>
<evidence type="ECO:0000256" key="3">
    <source>
        <dbReference type="ARBA" id="ARBA00009263"/>
    </source>
</evidence>
<evidence type="ECO:0000259" key="7">
    <source>
        <dbReference type="Pfam" id="PF16363"/>
    </source>
</evidence>
<proteinExistence type="inferred from homology"/>
<comment type="similarity">
    <text evidence="3">Belongs to the NAD(P)-dependent epimerase/dehydratase family. GDP-mannose 4,6-dehydratase subfamily.</text>
</comment>
<gene>
    <name evidence="8" type="ORF">G4Y79_14245</name>
</gene>
<feature type="domain" description="NAD(P)-binding" evidence="7">
    <location>
        <begin position="6"/>
        <end position="324"/>
    </location>
</feature>
<organism evidence="8 9">
    <name type="scientific">Phototrophicus methaneseepsis</name>
    <dbReference type="NCBI Taxonomy" id="2710758"/>
    <lineage>
        <taxon>Bacteria</taxon>
        <taxon>Bacillati</taxon>
        <taxon>Chloroflexota</taxon>
        <taxon>Candidatus Thermofontia</taxon>
        <taxon>Phototrophicales</taxon>
        <taxon>Phototrophicaceae</taxon>
        <taxon>Phototrophicus</taxon>
    </lineage>
</organism>
<evidence type="ECO:0000256" key="5">
    <source>
        <dbReference type="ARBA" id="ARBA00023239"/>
    </source>
</evidence>
<comment type="cofactor">
    <cofactor evidence="2">
        <name>NADP(+)</name>
        <dbReference type="ChEBI" id="CHEBI:58349"/>
    </cofactor>
</comment>
<comment type="catalytic activity">
    <reaction evidence="1">
        <text>GDP-alpha-D-mannose = GDP-4-dehydro-alpha-D-rhamnose + H2O</text>
        <dbReference type="Rhea" id="RHEA:23820"/>
        <dbReference type="ChEBI" id="CHEBI:15377"/>
        <dbReference type="ChEBI" id="CHEBI:57527"/>
        <dbReference type="ChEBI" id="CHEBI:57964"/>
        <dbReference type="EC" id="4.2.1.47"/>
    </reaction>
</comment>
<dbReference type="InterPro" id="IPR016040">
    <property type="entry name" value="NAD(P)-bd_dom"/>
</dbReference>
<evidence type="ECO:0000256" key="2">
    <source>
        <dbReference type="ARBA" id="ARBA00001937"/>
    </source>
</evidence>
<dbReference type="EC" id="4.2.1.47" evidence="4"/>
<dbReference type="Proteomes" id="UP000594468">
    <property type="component" value="Chromosome"/>
</dbReference>
<accession>A0A7S8E5P8</accession>
<protein>
    <recommendedName>
        <fullName evidence="4">GDP-mannose 4,6-dehydratase</fullName>
        <ecNumber evidence="4">4.2.1.47</ecNumber>
    </recommendedName>
</protein>
<sequence>MTKTALITGITGQDGSYLADLLVAKEYNLIGMARRSTHYHHPNISHLIGKITLEHGDLMDSDTLNNLVAKYQPDEVYNLAAQSVPADSWHQPIVTAEITGVGTIRMLEAVRRHKPDARFYQATSREIYGGVDQEEVDESTPFLANNPYGIAKLYSHLITRNYRESYDMFACGGILFNHESPRRGLHFVTRKVTMAVACIYCDIKHPPVNENGQPLVQEGKVKLGNLDAVRDWGYAKEFVEAMWLMLQQDTPQDYVIGTNTAYTVRDLCQVAFDTVGLNWEDHVVSDAAFMRPTEIAASRGNYAKAKAELGWEPEISFQALIDLMVKADIERVKNNQ</sequence>
<dbReference type="GO" id="GO:0042351">
    <property type="term" value="P:'de novo' GDP-L-fucose biosynthetic process"/>
    <property type="evidence" value="ECO:0007669"/>
    <property type="project" value="TreeGrafter"/>
</dbReference>
<dbReference type="RefSeq" id="WP_195168943.1">
    <property type="nucleotide sequence ID" value="NZ_CP062983.1"/>
</dbReference>
<dbReference type="CDD" id="cd05260">
    <property type="entry name" value="GDP_MD_SDR_e"/>
    <property type="match status" value="1"/>
</dbReference>
<dbReference type="EMBL" id="CP062983">
    <property type="protein sequence ID" value="QPC80868.1"/>
    <property type="molecule type" value="Genomic_DNA"/>
</dbReference>
<keyword evidence="9" id="KW-1185">Reference proteome</keyword>
<evidence type="ECO:0000313" key="8">
    <source>
        <dbReference type="EMBL" id="QPC80868.1"/>
    </source>
</evidence>
<name>A0A7S8E5P8_9CHLR</name>
<dbReference type="GO" id="GO:0008446">
    <property type="term" value="F:GDP-mannose 4,6-dehydratase activity"/>
    <property type="evidence" value="ECO:0007669"/>
    <property type="project" value="UniProtKB-EC"/>
</dbReference>
<evidence type="ECO:0000256" key="1">
    <source>
        <dbReference type="ARBA" id="ARBA00000188"/>
    </source>
</evidence>
<dbReference type="AlphaFoldDB" id="A0A7S8E5P8"/>
<evidence type="ECO:0000256" key="6">
    <source>
        <dbReference type="ARBA" id="ARBA00059383"/>
    </source>
</evidence>